<proteinExistence type="predicted"/>
<feature type="domain" description="N-acetyltransferase" evidence="1">
    <location>
        <begin position="4"/>
        <end position="148"/>
    </location>
</feature>
<organism evidence="2 3">
    <name type="scientific">Hyella patelloides LEGE 07179</name>
    <dbReference type="NCBI Taxonomy" id="945734"/>
    <lineage>
        <taxon>Bacteria</taxon>
        <taxon>Bacillati</taxon>
        <taxon>Cyanobacteriota</taxon>
        <taxon>Cyanophyceae</taxon>
        <taxon>Pleurocapsales</taxon>
        <taxon>Hyellaceae</taxon>
        <taxon>Hyella</taxon>
    </lineage>
</organism>
<gene>
    <name evidence="2" type="ORF">H1P_1690013</name>
</gene>
<sequence>MRIIKTVEFDIELDTHNQITKLKNLCFPQNKKDRSYYKQLPHFRYLVYDDDQLIGQMGVDHRVISVGNSIFKIFGVIDLCVMPKYRRQGIATQLLKLLTKLAEKRSIDFLLLVANYDRLYTKNGFVYVSNYCSFLRIHEHKNYGVALEKIENDFMIKQIGVKTWNQEELMDLLGYRF</sequence>
<evidence type="ECO:0000259" key="1">
    <source>
        <dbReference type="PROSITE" id="PS51186"/>
    </source>
</evidence>
<dbReference type="SUPFAM" id="SSF55729">
    <property type="entry name" value="Acyl-CoA N-acyltransferases (Nat)"/>
    <property type="match status" value="1"/>
</dbReference>
<dbReference type="AlphaFoldDB" id="A0A563VN37"/>
<dbReference type="Gene3D" id="3.40.630.30">
    <property type="match status" value="1"/>
</dbReference>
<name>A0A563VN37_9CYAN</name>
<dbReference type="Proteomes" id="UP000320055">
    <property type="component" value="Unassembled WGS sequence"/>
</dbReference>
<accession>A0A563VN37</accession>
<dbReference type="GO" id="GO:0016747">
    <property type="term" value="F:acyltransferase activity, transferring groups other than amino-acyl groups"/>
    <property type="evidence" value="ECO:0007669"/>
    <property type="project" value="InterPro"/>
</dbReference>
<dbReference type="InterPro" id="IPR016181">
    <property type="entry name" value="Acyl_CoA_acyltransferase"/>
</dbReference>
<protein>
    <submittedName>
        <fullName evidence="2">Putative acetyltransferase</fullName>
    </submittedName>
</protein>
<dbReference type="RefSeq" id="WP_144871008.1">
    <property type="nucleotide sequence ID" value="NZ_LR213920.1"/>
</dbReference>
<dbReference type="CDD" id="cd04301">
    <property type="entry name" value="NAT_SF"/>
    <property type="match status" value="1"/>
</dbReference>
<keyword evidence="2" id="KW-0808">Transferase</keyword>
<evidence type="ECO:0000313" key="2">
    <source>
        <dbReference type="EMBL" id="VEP12864.1"/>
    </source>
</evidence>
<dbReference type="OrthoDB" id="6683715at2"/>
<dbReference type="EMBL" id="CAACVJ010000078">
    <property type="protein sequence ID" value="VEP12864.1"/>
    <property type="molecule type" value="Genomic_DNA"/>
</dbReference>
<reference evidence="2 3" key="1">
    <citation type="submission" date="2019-01" db="EMBL/GenBank/DDBJ databases">
        <authorList>
            <person name="Brito A."/>
        </authorList>
    </citation>
    <scope>NUCLEOTIDE SEQUENCE [LARGE SCALE GENOMIC DNA]</scope>
    <source>
        <strain evidence="2">1</strain>
    </source>
</reference>
<dbReference type="InterPro" id="IPR000182">
    <property type="entry name" value="GNAT_dom"/>
</dbReference>
<evidence type="ECO:0000313" key="3">
    <source>
        <dbReference type="Proteomes" id="UP000320055"/>
    </source>
</evidence>
<dbReference type="PROSITE" id="PS51186">
    <property type="entry name" value="GNAT"/>
    <property type="match status" value="1"/>
</dbReference>
<dbReference type="Pfam" id="PF13527">
    <property type="entry name" value="Acetyltransf_9"/>
    <property type="match status" value="1"/>
</dbReference>
<keyword evidence="3" id="KW-1185">Reference proteome</keyword>